<sequence length="292" mass="31125">MPKRDSESTSREIVPVTAGDRGDSAVAKAILEFVSRIPESDVPRASKSTVEEECRRLASTAANKAALTAGSLALPPGPLGWLTVLPELVAIWRIQGQLVSDIAAAYGKTAKLGREQMLWCLFRHTAAQAFRDIAIRVGDRLVFRTTATSVLQRLAGRIGVSVSKRAVGKGISRWLPVVGALGVGAYAYYDTGQVAKTAIDLFSGEIHIDDGDESSSKTPKHRATDDKTAPIADTAGDPSPKATSRKPMKKAAPKKRAAATKTTKSATRKATKKTVAKRTPAKRSIRKAKPAT</sequence>
<reference evidence="2 3" key="1">
    <citation type="submission" date="2020-03" db="EMBL/GenBank/DDBJ databases">
        <authorList>
            <person name="Lai Q."/>
        </authorList>
    </citation>
    <scope>NUCLEOTIDE SEQUENCE [LARGE SCALE GENOMIC DNA]</scope>
    <source>
        <strain evidence="2 3">CCUG 25036</strain>
    </source>
</reference>
<feature type="compositionally biased region" description="Basic residues" evidence="1">
    <location>
        <begin position="266"/>
        <end position="292"/>
    </location>
</feature>
<evidence type="ECO:0000313" key="2">
    <source>
        <dbReference type="EMBL" id="NII05308.1"/>
    </source>
</evidence>
<keyword evidence="3" id="KW-1185">Reference proteome</keyword>
<evidence type="ECO:0000256" key="1">
    <source>
        <dbReference type="SAM" id="MobiDB-lite"/>
    </source>
</evidence>
<dbReference type="EMBL" id="JAARLZ010000001">
    <property type="protein sequence ID" value="NII05308.1"/>
    <property type="molecule type" value="Genomic_DNA"/>
</dbReference>
<comment type="caution">
    <text evidence="2">The sequence shown here is derived from an EMBL/GenBank/DDBJ whole genome shotgun (WGS) entry which is preliminary data.</text>
</comment>
<dbReference type="RefSeq" id="WP_166946301.1">
    <property type="nucleotide sequence ID" value="NZ_JAARLZ010000001.1"/>
</dbReference>
<feature type="region of interest" description="Disordered" evidence="1">
    <location>
        <begin position="210"/>
        <end position="292"/>
    </location>
</feature>
<gene>
    <name evidence="2" type="ORF">HBF25_02770</name>
</gene>
<dbReference type="AlphaFoldDB" id="A0A7X5U7H0"/>
<feature type="compositionally biased region" description="Basic residues" evidence="1">
    <location>
        <begin position="243"/>
        <end position="258"/>
    </location>
</feature>
<organism evidence="2 3">
    <name type="scientific">Luteibacter anthropi</name>
    <dbReference type="NCBI Taxonomy" id="564369"/>
    <lineage>
        <taxon>Bacteria</taxon>
        <taxon>Pseudomonadati</taxon>
        <taxon>Pseudomonadota</taxon>
        <taxon>Gammaproteobacteria</taxon>
        <taxon>Lysobacterales</taxon>
        <taxon>Rhodanobacteraceae</taxon>
        <taxon>Luteibacter</taxon>
    </lineage>
</organism>
<protein>
    <submittedName>
        <fullName evidence="2">Uncharacterized protein</fullName>
    </submittedName>
</protein>
<evidence type="ECO:0000313" key="3">
    <source>
        <dbReference type="Proteomes" id="UP000490980"/>
    </source>
</evidence>
<proteinExistence type="predicted"/>
<name>A0A7X5U7H0_9GAMM</name>
<accession>A0A7X5U7H0</accession>
<dbReference type="Proteomes" id="UP000490980">
    <property type="component" value="Unassembled WGS sequence"/>
</dbReference>